<proteinExistence type="inferred from homology"/>
<dbReference type="FunFam" id="3.40.640.10:FF:000033">
    <property type="entry name" value="Aspartate aminotransferase"/>
    <property type="match status" value="1"/>
</dbReference>
<evidence type="ECO:0000313" key="8">
    <source>
        <dbReference type="EMBL" id="RJF95561.1"/>
    </source>
</evidence>
<keyword evidence="5" id="KW-0663">Pyridoxal phosphate</keyword>
<dbReference type="InterPro" id="IPR004838">
    <property type="entry name" value="NHTrfase_class1_PyrdxlP-BS"/>
</dbReference>
<dbReference type="PANTHER" id="PTHR46383:SF1">
    <property type="entry name" value="ASPARTATE AMINOTRANSFERASE"/>
    <property type="match status" value="1"/>
</dbReference>
<dbReference type="GO" id="GO:0008483">
    <property type="term" value="F:transaminase activity"/>
    <property type="evidence" value="ECO:0007669"/>
    <property type="project" value="UniProtKB-KW"/>
</dbReference>
<dbReference type="InterPro" id="IPR015421">
    <property type="entry name" value="PyrdxlP-dep_Trfase_major"/>
</dbReference>
<feature type="domain" description="Aminotransferase class I/classII large" evidence="7">
    <location>
        <begin position="34"/>
        <end position="394"/>
    </location>
</feature>
<reference evidence="9" key="1">
    <citation type="submission" date="2018-09" db="EMBL/GenBank/DDBJ databases">
        <authorList>
            <person name="Zhu H."/>
        </authorList>
    </citation>
    <scope>NUCLEOTIDE SEQUENCE [LARGE SCALE GENOMIC DNA]</scope>
    <source>
        <strain evidence="9">K1R23-30</strain>
    </source>
</reference>
<dbReference type="GO" id="GO:0030170">
    <property type="term" value="F:pyridoxal phosphate binding"/>
    <property type="evidence" value="ECO:0007669"/>
    <property type="project" value="InterPro"/>
</dbReference>
<dbReference type="AlphaFoldDB" id="A0A3A3FLF4"/>
<evidence type="ECO:0000256" key="6">
    <source>
        <dbReference type="RuleBase" id="RU000481"/>
    </source>
</evidence>
<comment type="cofactor">
    <cofactor evidence="1 6">
        <name>pyridoxal 5'-phosphate</name>
        <dbReference type="ChEBI" id="CHEBI:597326"/>
    </cofactor>
</comment>
<sequence length="402" mass="42775">MSSSYLASRLDTVKPSPSMAAKARVDALRASGKEIVDLTIGEPDFPTPLHIIASGIAALQSGQTRYTGSTGTPSLRSAIAKKLARENGLPYDPSDIVVGNGAKHIIYNAFSATLNEGDEVIIPTPFWVSYPDMVAINGGMPVIVKCDASTGFKLTAAALEKAITPRTKWLVLNTPNNPTGAVYTAEELASLCEVLNGHPDVWLMTDEIYEHFVYGEATHVSPLQIDPRLIGRTLIVNGVSKAYAMTGWRIGYGAGPGVLMKAISLLLSQSTTCPSAISQAAATEALNGPQQCVREATALFKDRRDSMVRLLNEIPGIDCTLPDGAFYVFPNVSGAIGKTTPSGTRLGSDIDVMMYLLEMAGVATIDGSSYGQPGYLRMSFATSFEQIEQGCAQIATAFAQLR</sequence>
<accession>A0A3A3FLF4</accession>
<dbReference type="Proteomes" id="UP000265955">
    <property type="component" value="Unassembled WGS sequence"/>
</dbReference>
<evidence type="ECO:0000256" key="4">
    <source>
        <dbReference type="ARBA" id="ARBA00022679"/>
    </source>
</evidence>
<name>A0A3A3FLF4_9BURK</name>
<protein>
    <recommendedName>
        <fullName evidence="6">Aminotransferase</fullName>
        <ecNumber evidence="6">2.6.1.-</ecNumber>
    </recommendedName>
</protein>
<dbReference type="PROSITE" id="PS00105">
    <property type="entry name" value="AA_TRANSFER_CLASS_1"/>
    <property type="match status" value="1"/>
</dbReference>
<organism evidence="8 9">
    <name type="scientific">Noviherbaspirillum saxi</name>
    <dbReference type="NCBI Taxonomy" id="2320863"/>
    <lineage>
        <taxon>Bacteria</taxon>
        <taxon>Pseudomonadati</taxon>
        <taxon>Pseudomonadota</taxon>
        <taxon>Betaproteobacteria</taxon>
        <taxon>Burkholderiales</taxon>
        <taxon>Oxalobacteraceae</taxon>
        <taxon>Noviherbaspirillum</taxon>
    </lineage>
</organism>
<evidence type="ECO:0000256" key="1">
    <source>
        <dbReference type="ARBA" id="ARBA00001933"/>
    </source>
</evidence>
<dbReference type="GO" id="GO:0006520">
    <property type="term" value="P:amino acid metabolic process"/>
    <property type="evidence" value="ECO:0007669"/>
    <property type="project" value="InterPro"/>
</dbReference>
<keyword evidence="3 6" id="KW-0032">Aminotransferase</keyword>
<keyword evidence="9" id="KW-1185">Reference proteome</keyword>
<evidence type="ECO:0000256" key="5">
    <source>
        <dbReference type="ARBA" id="ARBA00022898"/>
    </source>
</evidence>
<dbReference type="PANTHER" id="PTHR46383">
    <property type="entry name" value="ASPARTATE AMINOTRANSFERASE"/>
    <property type="match status" value="1"/>
</dbReference>
<dbReference type="EC" id="2.6.1.-" evidence="6"/>
<dbReference type="SUPFAM" id="SSF53383">
    <property type="entry name" value="PLP-dependent transferases"/>
    <property type="match status" value="1"/>
</dbReference>
<gene>
    <name evidence="8" type="ORF">D3871_19395</name>
</gene>
<dbReference type="Gene3D" id="3.90.1150.10">
    <property type="entry name" value="Aspartate Aminotransferase, domain 1"/>
    <property type="match status" value="1"/>
</dbReference>
<dbReference type="EMBL" id="QYUO01000002">
    <property type="protein sequence ID" value="RJF95561.1"/>
    <property type="molecule type" value="Genomic_DNA"/>
</dbReference>
<dbReference type="Gene3D" id="3.40.640.10">
    <property type="entry name" value="Type I PLP-dependent aspartate aminotransferase-like (Major domain)"/>
    <property type="match status" value="1"/>
</dbReference>
<evidence type="ECO:0000256" key="3">
    <source>
        <dbReference type="ARBA" id="ARBA00022576"/>
    </source>
</evidence>
<comment type="caution">
    <text evidence="8">The sequence shown here is derived from an EMBL/GenBank/DDBJ whole genome shotgun (WGS) entry which is preliminary data.</text>
</comment>
<dbReference type="OrthoDB" id="9803354at2"/>
<dbReference type="RefSeq" id="WP_119770710.1">
    <property type="nucleotide sequence ID" value="NZ_QYUO01000002.1"/>
</dbReference>
<evidence type="ECO:0000256" key="2">
    <source>
        <dbReference type="ARBA" id="ARBA00007441"/>
    </source>
</evidence>
<dbReference type="InterPro" id="IPR050596">
    <property type="entry name" value="AspAT/PAT-like"/>
</dbReference>
<comment type="similarity">
    <text evidence="2 6">Belongs to the class-I pyridoxal-phosphate-dependent aminotransferase family.</text>
</comment>
<dbReference type="InterPro" id="IPR015422">
    <property type="entry name" value="PyrdxlP-dep_Trfase_small"/>
</dbReference>
<keyword evidence="4 6" id="KW-0808">Transferase</keyword>
<dbReference type="Pfam" id="PF00155">
    <property type="entry name" value="Aminotran_1_2"/>
    <property type="match status" value="1"/>
</dbReference>
<dbReference type="InterPro" id="IPR004839">
    <property type="entry name" value="Aminotransferase_I/II_large"/>
</dbReference>
<dbReference type="InterPro" id="IPR015424">
    <property type="entry name" value="PyrdxlP-dep_Trfase"/>
</dbReference>
<dbReference type="CDD" id="cd00609">
    <property type="entry name" value="AAT_like"/>
    <property type="match status" value="1"/>
</dbReference>
<evidence type="ECO:0000259" key="7">
    <source>
        <dbReference type="Pfam" id="PF00155"/>
    </source>
</evidence>
<evidence type="ECO:0000313" key="9">
    <source>
        <dbReference type="Proteomes" id="UP000265955"/>
    </source>
</evidence>